<keyword evidence="4" id="KW-1185">Reference proteome</keyword>
<dbReference type="PROSITE" id="PS50157">
    <property type="entry name" value="ZINC_FINGER_C2H2_2"/>
    <property type="match status" value="1"/>
</dbReference>
<evidence type="ECO:0000313" key="4">
    <source>
        <dbReference type="Proteomes" id="UP001431783"/>
    </source>
</evidence>
<gene>
    <name evidence="3" type="ORF">WA026_004847</name>
</gene>
<dbReference type="Proteomes" id="UP001431783">
    <property type="component" value="Unassembled WGS sequence"/>
</dbReference>
<proteinExistence type="predicted"/>
<feature type="domain" description="C2H2-type" evidence="2">
    <location>
        <begin position="153"/>
        <end position="178"/>
    </location>
</feature>
<dbReference type="GO" id="GO:0008270">
    <property type="term" value="F:zinc ion binding"/>
    <property type="evidence" value="ECO:0007669"/>
    <property type="project" value="UniProtKB-KW"/>
</dbReference>
<dbReference type="AlphaFoldDB" id="A0AAW1UVP0"/>
<protein>
    <recommendedName>
        <fullName evidence="2">C2H2-type domain-containing protein</fullName>
    </recommendedName>
</protein>
<reference evidence="3 4" key="1">
    <citation type="submission" date="2023-03" db="EMBL/GenBank/DDBJ databases">
        <title>Genome insight into feeding habits of ladybird beetles.</title>
        <authorList>
            <person name="Li H.-S."/>
            <person name="Huang Y.-H."/>
            <person name="Pang H."/>
        </authorList>
    </citation>
    <scope>NUCLEOTIDE SEQUENCE [LARGE SCALE GENOMIC DNA]</scope>
    <source>
        <strain evidence="3">SYSU_2023b</strain>
        <tissue evidence="3">Whole body</tissue>
    </source>
</reference>
<evidence type="ECO:0000259" key="2">
    <source>
        <dbReference type="PROSITE" id="PS50157"/>
    </source>
</evidence>
<evidence type="ECO:0000313" key="3">
    <source>
        <dbReference type="EMBL" id="KAK9883906.1"/>
    </source>
</evidence>
<dbReference type="Gene3D" id="3.30.160.60">
    <property type="entry name" value="Classic Zinc Finger"/>
    <property type="match status" value="1"/>
</dbReference>
<evidence type="ECO:0000256" key="1">
    <source>
        <dbReference type="PROSITE-ProRule" id="PRU00042"/>
    </source>
</evidence>
<name>A0AAW1UVP0_9CUCU</name>
<keyword evidence="1" id="KW-0862">Zinc</keyword>
<keyword evidence="1" id="KW-0863">Zinc-finger</keyword>
<dbReference type="PROSITE" id="PS00028">
    <property type="entry name" value="ZINC_FINGER_C2H2_1"/>
    <property type="match status" value="1"/>
</dbReference>
<sequence length="243" mass="28523">MYTCEMRFQMGLQLKRHITRTVALLFWYFREAIKIGHLRLSSHMFRTKRENDFSWKAICFFHDLLLHWYCPHSVQANTFSLRCLIFFLSREDSKVNTSSAIQEVIDEDENIQPNPQIGIQDVVLNHDSHVGPEEFTQKDVSVHRVDTLEDTFYVCHVCRKFFKSAKHLKRHMDRSHPGIFVENDFLYICVRSCKKLRKMMLLICLSVDSAAKGCTKGLGIWSSTKKIDFYVKLVEKDSPMPGH</sequence>
<dbReference type="InterPro" id="IPR013087">
    <property type="entry name" value="Znf_C2H2_type"/>
</dbReference>
<organism evidence="3 4">
    <name type="scientific">Henosepilachna vigintioctopunctata</name>
    <dbReference type="NCBI Taxonomy" id="420089"/>
    <lineage>
        <taxon>Eukaryota</taxon>
        <taxon>Metazoa</taxon>
        <taxon>Ecdysozoa</taxon>
        <taxon>Arthropoda</taxon>
        <taxon>Hexapoda</taxon>
        <taxon>Insecta</taxon>
        <taxon>Pterygota</taxon>
        <taxon>Neoptera</taxon>
        <taxon>Endopterygota</taxon>
        <taxon>Coleoptera</taxon>
        <taxon>Polyphaga</taxon>
        <taxon>Cucujiformia</taxon>
        <taxon>Coccinelloidea</taxon>
        <taxon>Coccinellidae</taxon>
        <taxon>Epilachninae</taxon>
        <taxon>Epilachnini</taxon>
        <taxon>Henosepilachna</taxon>
    </lineage>
</organism>
<dbReference type="SMART" id="SM00355">
    <property type="entry name" value="ZnF_C2H2"/>
    <property type="match status" value="1"/>
</dbReference>
<comment type="caution">
    <text evidence="3">The sequence shown here is derived from an EMBL/GenBank/DDBJ whole genome shotgun (WGS) entry which is preliminary data.</text>
</comment>
<keyword evidence="1" id="KW-0479">Metal-binding</keyword>
<dbReference type="EMBL" id="JARQZJ010000092">
    <property type="protein sequence ID" value="KAK9883906.1"/>
    <property type="molecule type" value="Genomic_DNA"/>
</dbReference>
<accession>A0AAW1UVP0</accession>